<dbReference type="STRING" id="13616.ENSMODP00000044266"/>
<evidence type="ECO:0000313" key="2">
    <source>
        <dbReference type="Ensembl" id="ENSMODP00000044266.1"/>
    </source>
</evidence>
<proteinExistence type="predicted"/>
<keyword evidence="3" id="KW-1185">Reference proteome</keyword>
<dbReference type="Bgee" id="ENSMODG00000038352">
    <property type="expression patterns" value="Expressed in blood and 1 other cell type or tissue"/>
</dbReference>
<dbReference type="InParanoid" id="A0A5F8GA53"/>
<protein>
    <submittedName>
        <fullName evidence="2">Uncharacterized protein</fullName>
    </submittedName>
</protein>
<reference evidence="2 3" key="1">
    <citation type="journal article" date="2007" name="Nature">
        <title>Genome of the marsupial Monodelphis domestica reveals innovation in non-coding sequences.</title>
        <authorList>
            <person name="Mikkelsen T.S."/>
            <person name="Wakefield M.J."/>
            <person name="Aken B."/>
            <person name="Amemiya C.T."/>
            <person name="Chang J.L."/>
            <person name="Duke S."/>
            <person name="Garber M."/>
            <person name="Gentles A.J."/>
            <person name="Goodstadt L."/>
            <person name="Heger A."/>
            <person name="Jurka J."/>
            <person name="Kamal M."/>
            <person name="Mauceli E."/>
            <person name="Searle S.M."/>
            <person name="Sharpe T."/>
            <person name="Baker M.L."/>
            <person name="Batzer M.A."/>
            <person name="Benos P.V."/>
            <person name="Belov K."/>
            <person name="Clamp M."/>
            <person name="Cook A."/>
            <person name="Cuff J."/>
            <person name="Das R."/>
            <person name="Davidow L."/>
            <person name="Deakin J.E."/>
            <person name="Fazzari M.J."/>
            <person name="Glass J.L."/>
            <person name="Grabherr M."/>
            <person name="Greally J.M."/>
            <person name="Gu W."/>
            <person name="Hore T.A."/>
            <person name="Huttley G.A."/>
            <person name="Kleber M."/>
            <person name="Jirtle R.L."/>
            <person name="Koina E."/>
            <person name="Lee J.T."/>
            <person name="Mahony S."/>
            <person name="Marra M.A."/>
            <person name="Miller R.D."/>
            <person name="Nicholls R.D."/>
            <person name="Oda M."/>
            <person name="Papenfuss A.T."/>
            <person name="Parra Z.E."/>
            <person name="Pollock D.D."/>
            <person name="Ray D.A."/>
            <person name="Schein J.E."/>
            <person name="Speed T.P."/>
            <person name="Thompson K."/>
            <person name="VandeBerg J.L."/>
            <person name="Wade C.M."/>
            <person name="Walker J.A."/>
            <person name="Waters P.D."/>
            <person name="Webber C."/>
            <person name="Weidman J.R."/>
            <person name="Xie X."/>
            <person name="Zody M.C."/>
            <person name="Baldwin J."/>
            <person name="Abdouelleil A."/>
            <person name="Abdulkadir J."/>
            <person name="Abebe A."/>
            <person name="Abera B."/>
            <person name="Abreu J."/>
            <person name="Acer S.C."/>
            <person name="Aftuck L."/>
            <person name="Alexander A."/>
            <person name="An P."/>
            <person name="Anderson E."/>
            <person name="Anderson S."/>
            <person name="Arachi H."/>
            <person name="Azer M."/>
            <person name="Bachantsang P."/>
            <person name="Barry A."/>
            <person name="Bayul T."/>
            <person name="Berlin A."/>
            <person name="Bessette D."/>
            <person name="Bloom T."/>
            <person name="Bloom T."/>
            <person name="Boguslavskiy L."/>
            <person name="Bonnet C."/>
            <person name="Boukhgalter B."/>
            <person name="Bourzgui I."/>
            <person name="Brown A."/>
            <person name="Cahill P."/>
            <person name="Channer S."/>
            <person name="Cheshatsang Y."/>
            <person name="Chuda L."/>
            <person name="Citroen M."/>
            <person name="Collymore A."/>
            <person name="Cooke P."/>
            <person name="Costello M."/>
            <person name="D'Aco K."/>
            <person name="Daza R."/>
            <person name="De Haan G."/>
            <person name="DeGray S."/>
            <person name="DeMaso C."/>
            <person name="Dhargay N."/>
            <person name="Dooley K."/>
            <person name="Dooley E."/>
            <person name="Doricent M."/>
            <person name="Dorje P."/>
            <person name="Dorjee K."/>
            <person name="Dupes A."/>
            <person name="Elong R."/>
            <person name="Falk J."/>
            <person name="Farina A."/>
            <person name="Faro S."/>
            <person name="Ferguson D."/>
            <person name="Fisher S."/>
            <person name="Foley C.D."/>
            <person name="Franke A."/>
            <person name="Friedrich D."/>
            <person name="Gadbois L."/>
            <person name="Gearin G."/>
            <person name="Gearin C.R."/>
            <person name="Giannoukos G."/>
            <person name="Goode T."/>
            <person name="Graham J."/>
            <person name="Grandbois E."/>
            <person name="Grewal S."/>
            <person name="Gyaltsen K."/>
            <person name="Hafez N."/>
            <person name="Hagos B."/>
            <person name="Hall J."/>
            <person name="Henson C."/>
            <person name="Hollinger A."/>
            <person name="Honan T."/>
            <person name="Huard M.D."/>
            <person name="Hughes L."/>
            <person name="Hurhula B."/>
            <person name="Husby M.E."/>
            <person name="Kamat A."/>
            <person name="Kanga B."/>
            <person name="Kashin S."/>
            <person name="Khazanovich D."/>
            <person name="Kisner P."/>
            <person name="Lance K."/>
            <person name="Lara M."/>
            <person name="Lee W."/>
            <person name="Lennon N."/>
            <person name="Letendre F."/>
            <person name="LeVine R."/>
            <person name="Lipovsky A."/>
            <person name="Liu X."/>
            <person name="Liu J."/>
            <person name="Liu S."/>
            <person name="Lokyitsang T."/>
            <person name="Lokyitsang Y."/>
            <person name="Lubonja R."/>
            <person name="Lui A."/>
            <person name="MacDonald P."/>
            <person name="Magnisalis V."/>
            <person name="Maru K."/>
            <person name="Matthews C."/>
            <person name="McCusker W."/>
            <person name="McDonough S."/>
            <person name="Mehta T."/>
            <person name="Meldrim J."/>
            <person name="Meneus L."/>
            <person name="Mihai O."/>
            <person name="Mihalev A."/>
            <person name="Mihova T."/>
            <person name="Mittelman R."/>
            <person name="Mlenga V."/>
            <person name="Montmayeur A."/>
            <person name="Mulrain L."/>
            <person name="Navidi A."/>
            <person name="Naylor J."/>
            <person name="Negash T."/>
            <person name="Nguyen T."/>
            <person name="Nguyen N."/>
            <person name="Nicol R."/>
            <person name="Norbu C."/>
            <person name="Norbu N."/>
            <person name="Novod N."/>
            <person name="O'Neill B."/>
            <person name="Osman S."/>
            <person name="Markiewicz E."/>
            <person name="Oyono O.L."/>
            <person name="Patti C."/>
            <person name="Phunkhang P."/>
            <person name="Pierre F."/>
            <person name="Priest M."/>
            <person name="Raghuraman S."/>
            <person name="Rege F."/>
            <person name="Reyes R."/>
            <person name="Rise C."/>
            <person name="Rogov P."/>
            <person name="Ross K."/>
            <person name="Ryan E."/>
            <person name="Settipalli S."/>
            <person name="Shea T."/>
            <person name="Sherpa N."/>
            <person name="Shi L."/>
            <person name="Shih D."/>
            <person name="Sparrow T."/>
            <person name="Spaulding J."/>
            <person name="Stalker J."/>
            <person name="Stange-Thomann N."/>
            <person name="Stavropoulos S."/>
            <person name="Stone C."/>
            <person name="Strader C."/>
            <person name="Tesfaye S."/>
            <person name="Thomson T."/>
            <person name="Thoulutsang Y."/>
            <person name="Thoulutsang D."/>
            <person name="Topham K."/>
            <person name="Topping I."/>
            <person name="Tsamla T."/>
            <person name="Vassiliev H."/>
            <person name="Vo A."/>
            <person name="Wangchuk T."/>
            <person name="Wangdi T."/>
            <person name="Weiand M."/>
            <person name="Wilkinson J."/>
            <person name="Wilson A."/>
            <person name="Yadav S."/>
            <person name="Young G."/>
            <person name="Yu Q."/>
            <person name="Zembek L."/>
            <person name="Zhong D."/>
            <person name="Zimmer A."/>
            <person name="Zwirko Z."/>
            <person name="Jaffe D.B."/>
            <person name="Alvarez P."/>
            <person name="Brockman W."/>
            <person name="Butler J."/>
            <person name="Chin C."/>
            <person name="Gnerre S."/>
            <person name="MacCallum I."/>
            <person name="Graves J.A."/>
            <person name="Ponting C.P."/>
            <person name="Breen M."/>
            <person name="Samollow P.B."/>
            <person name="Lander E.S."/>
            <person name="Lindblad-Toh K."/>
        </authorList>
    </citation>
    <scope>NUCLEOTIDE SEQUENCE [LARGE SCALE GENOMIC DNA]</scope>
</reference>
<accession>A0A5F8GA53</accession>
<sequence length="207" mass="24639">SWLEVCRSFLSISCAGRGPFSPPRLHLLSRSIHLPHPPTLRPLRPQLRASSQPFSSLGHLPLRRWKLSPVRLNYQPRRHFWPARLAARLLRLRYLILGSAVGGGYTAKKTFDQWKDMIPDLSDYKWIVPDFVWQLDEYIDLEGERRREKEKERGRGRERKRERGERERERIERERGQERDKGRERGRERGKEGERRGKEGKREREGG</sequence>
<name>A0A5F8GA53_MONDO</name>
<dbReference type="GeneTree" id="ENSGT00940000173440"/>
<dbReference type="AlphaFoldDB" id="A0A5F8GA53"/>
<organism evidence="2 3">
    <name type="scientific">Monodelphis domestica</name>
    <name type="common">Gray short-tailed opossum</name>
    <dbReference type="NCBI Taxonomy" id="13616"/>
    <lineage>
        <taxon>Eukaryota</taxon>
        <taxon>Metazoa</taxon>
        <taxon>Chordata</taxon>
        <taxon>Craniata</taxon>
        <taxon>Vertebrata</taxon>
        <taxon>Euteleostomi</taxon>
        <taxon>Mammalia</taxon>
        <taxon>Metatheria</taxon>
        <taxon>Didelphimorphia</taxon>
        <taxon>Didelphidae</taxon>
        <taxon>Monodelphis</taxon>
    </lineage>
</organism>
<evidence type="ECO:0000313" key="3">
    <source>
        <dbReference type="Proteomes" id="UP000002280"/>
    </source>
</evidence>
<reference evidence="2" key="3">
    <citation type="submission" date="2025-09" db="UniProtKB">
        <authorList>
            <consortium name="Ensembl"/>
        </authorList>
    </citation>
    <scope>IDENTIFICATION</scope>
</reference>
<feature type="region of interest" description="Disordered" evidence="1">
    <location>
        <begin position="149"/>
        <end position="207"/>
    </location>
</feature>
<evidence type="ECO:0000256" key="1">
    <source>
        <dbReference type="SAM" id="MobiDB-lite"/>
    </source>
</evidence>
<dbReference type="Ensembl" id="ENSMODT00000068029.1">
    <property type="protein sequence ID" value="ENSMODP00000044266.1"/>
    <property type="gene ID" value="ENSMODG00000038352.1"/>
</dbReference>
<reference evidence="2" key="2">
    <citation type="submission" date="2025-08" db="UniProtKB">
        <authorList>
            <consortium name="Ensembl"/>
        </authorList>
    </citation>
    <scope>IDENTIFICATION</scope>
</reference>
<dbReference type="Proteomes" id="UP000002280">
    <property type="component" value="Chromosome 8"/>
</dbReference>